<dbReference type="KEGG" id="nsl:BOX37_12970"/>
<dbReference type="GO" id="GO:0004806">
    <property type="term" value="F:triacylglycerol lipase activity"/>
    <property type="evidence" value="ECO:0007669"/>
    <property type="project" value="TreeGrafter"/>
</dbReference>
<accession>A0A1J0VRS2</accession>
<evidence type="ECO:0000313" key="4">
    <source>
        <dbReference type="EMBL" id="APE34713.1"/>
    </source>
</evidence>
<dbReference type="EMBL" id="CP018082">
    <property type="protein sequence ID" value="APE34713.1"/>
    <property type="molecule type" value="Genomic_DNA"/>
</dbReference>
<evidence type="ECO:0000313" key="5">
    <source>
        <dbReference type="Proteomes" id="UP000183810"/>
    </source>
</evidence>
<dbReference type="Pfam" id="PF07859">
    <property type="entry name" value="Abhydrolase_3"/>
    <property type="match status" value="1"/>
</dbReference>
<keyword evidence="5" id="KW-1185">Reference proteome</keyword>
<evidence type="ECO:0000259" key="3">
    <source>
        <dbReference type="Pfam" id="PF07859"/>
    </source>
</evidence>
<dbReference type="Gene3D" id="3.40.50.1820">
    <property type="entry name" value="alpha/beta hydrolase"/>
    <property type="match status" value="1"/>
</dbReference>
<reference evidence="4" key="1">
    <citation type="submission" date="2016-11" db="EMBL/GenBank/DDBJ databases">
        <authorList>
            <person name="Jaros S."/>
            <person name="Januszkiewicz K."/>
            <person name="Wedrychowicz H."/>
        </authorList>
    </citation>
    <scope>NUCLEOTIDE SEQUENCE [LARGE SCALE GENOMIC DNA]</scope>
    <source>
        <strain evidence="4">Y48</strain>
    </source>
</reference>
<evidence type="ECO:0000256" key="1">
    <source>
        <dbReference type="ARBA" id="ARBA00010515"/>
    </source>
</evidence>
<dbReference type="InterPro" id="IPR029058">
    <property type="entry name" value="AB_hydrolase_fold"/>
</dbReference>
<dbReference type="RefSeq" id="WP_071927896.1">
    <property type="nucleotide sequence ID" value="NZ_CP018082.1"/>
</dbReference>
<dbReference type="Proteomes" id="UP000183810">
    <property type="component" value="Chromosome"/>
</dbReference>
<evidence type="ECO:0000256" key="2">
    <source>
        <dbReference type="ARBA" id="ARBA00022801"/>
    </source>
</evidence>
<dbReference type="InterPro" id="IPR013094">
    <property type="entry name" value="AB_hydrolase_3"/>
</dbReference>
<dbReference type="InterPro" id="IPR050300">
    <property type="entry name" value="GDXG_lipolytic_enzyme"/>
</dbReference>
<protein>
    <recommendedName>
        <fullName evidence="3">Alpha/beta hydrolase fold-3 domain-containing protein</fullName>
    </recommendedName>
</protein>
<comment type="similarity">
    <text evidence="1">Belongs to the 'GDXG' lipolytic enzyme family.</text>
</comment>
<proteinExistence type="inferred from homology"/>
<dbReference type="PANTHER" id="PTHR48081:SF30">
    <property type="entry name" value="ACETYL-HYDROLASE LIPR-RELATED"/>
    <property type="match status" value="1"/>
</dbReference>
<name>A0A1J0VRS2_9NOCA</name>
<gene>
    <name evidence="4" type="ORF">BOX37_12970</name>
</gene>
<dbReference type="PANTHER" id="PTHR48081">
    <property type="entry name" value="AB HYDROLASE SUPERFAMILY PROTEIN C4A8.06C"/>
    <property type="match status" value="1"/>
</dbReference>
<dbReference type="AlphaFoldDB" id="A0A1J0VRS2"/>
<dbReference type="OrthoDB" id="9803828at2"/>
<organism evidence="4 5">
    <name type="scientific">Nocardia mangyaensis</name>
    <dbReference type="NCBI Taxonomy" id="2213200"/>
    <lineage>
        <taxon>Bacteria</taxon>
        <taxon>Bacillati</taxon>
        <taxon>Actinomycetota</taxon>
        <taxon>Actinomycetes</taxon>
        <taxon>Mycobacteriales</taxon>
        <taxon>Nocardiaceae</taxon>
        <taxon>Nocardia</taxon>
    </lineage>
</organism>
<dbReference type="SUPFAM" id="SSF53474">
    <property type="entry name" value="alpha/beta-Hydrolases"/>
    <property type="match status" value="1"/>
</dbReference>
<sequence>MASELAKKLDADLRAWTAGMVGAAAPSVESLREGAEGMGTFGAERDDVVVDEVDMGGRRALRHVPQDVGAGVILHLHGGGLTMGSPESHTRLAAHLAARSKMTVYNLDFRLAPEHPFPAAIDDTAAAFGWLVAQGASPGRIFLSGDSGGAALALSTLIDLTRAGTRVAGGIFMSPWADFRLVSGSFESNDESDVMCSRPMMLPLRQNYCPSGDFENVRVSPALAGLAGLPPLMIQASAVEVLLDDAKLIAQRAGEAGVDVTYEEYDIVPHVFQLFAGNLPEADEALQSVADWASKVA</sequence>
<feature type="domain" description="Alpha/beta hydrolase fold-3" evidence="3">
    <location>
        <begin position="73"/>
        <end position="273"/>
    </location>
</feature>
<keyword evidence="2" id="KW-0378">Hydrolase</keyword>